<dbReference type="Gene3D" id="2.10.109.10">
    <property type="entry name" value="Umud Fragment, subunit A"/>
    <property type="match status" value="1"/>
</dbReference>
<dbReference type="InterPro" id="IPR010982">
    <property type="entry name" value="Lambda_DNA-bd_dom_sf"/>
</dbReference>
<name>A0AB39IB72_9PSED</name>
<dbReference type="SUPFAM" id="SSF47413">
    <property type="entry name" value="lambda repressor-like DNA-binding domains"/>
    <property type="match status" value="1"/>
</dbReference>
<reference evidence="2" key="1">
    <citation type="submission" date="2024-07" db="EMBL/GenBank/DDBJ databases">
        <title>Identification and characteristics of a novel species of coltsfoot's symbiotic bacteria.</title>
        <authorList>
            <person name="Juszczyk A."/>
            <person name="Jasielczuk I."/>
            <person name="Gurgul A."/>
            <person name="Rogala M."/>
            <person name="Kowalczyk A."/>
            <person name="Szmatola T."/>
            <person name="Kosecka-Strojek M."/>
            <person name="Arent Z."/>
            <person name="Latowski D."/>
        </authorList>
    </citation>
    <scope>NUCLEOTIDE SEQUENCE</scope>
    <source>
        <strain evidence="2">Hg7Tf</strain>
    </source>
</reference>
<sequence length="208" mass="22609">MRDLKITQENLAERIGVTQGAVGHWLRGGRQPKLRVLNQILVELGFAPLQIVYPHQLKESSGVYDTSSFPAAVTGADGHRHELYFRYPILTGGDLDPEQVADPSAQQSSDYAAQGRGFWLRVEGDAMTAPMGLSVPHGMLILVDTGVGAEPGKLVIARLPGSTTTVFRQLIEEGGQTYLKPLNPTYPKALFTEQTDVIGVVVQALVKF</sequence>
<dbReference type="PANTHER" id="PTHR33516">
    <property type="entry name" value="LEXA REPRESSOR"/>
    <property type="match status" value="1"/>
</dbReference>
<dbReference type="InterPro" id="IPR050077">
    <property type="entry name" value="LexA_repressor"/>
</dbReference>
<dbReference type="RefSeq" id="WP_306345864.1">
    <property type="nucleotide sequence ID" value="NZ_CP162607.1"/>
</dbReference>
<accession>A0AB39IB72</accession>
<gene>
    <name evidence="2" type="ORF">AB4Y39_11140</name>
</gene>
<proteinExistence type="predicted"/>
<dbReference type="Pfam" id="PF00717">
    <property type="entry name" value="Peptidase_S24"/>
    <property type="match status" value="1"/>
</dbReference>
<dbReference type="Gene3D" id="1.10.260.40">
    <property type="entry name" value="lambda repressor-like DNA-binding domains"/>
    <property type="match status" value="1"/>
</dbReference>
<dbReference type="InterPro" id="IPR001387">
    <property type="entry name" value="Cro/C1-type_HTH"/>
</dbReference>
<evidence type="ECO:0000313" key="2">
    <source>
        <dbReference type="EMBL" id="XDK39193.1"/>
    </source>
</evidence>
<dbReference type="PANTHER" id="PTHR33516:SF2">
    <property type="entry name" value="LEXA REPRESSOR-RELATED"/>
    <property type="match status" value="1"/>
</dbReference>
<organism evidence="2">
    <name type="scientific">Pseudomonas sp. Hg7Tf</name>
    <dbReference type="NCBI Taxonomy" id="3236988"/>
    <lineage>
        <taxon>Bacteria</taxon>
        <taxon>Pseudomonadati</taxon>
        <taxon>Pseudomonadota</taxon>
        <taxon>Gammaproteobacteria</taxon>
        <taxon>Pseudomonadales</taxon>
        <taxon>Pseudomonadaceae</taxon>
        <taxon>Pseudomonas</taxon>
    </lineage>
</organism>
<dbReference type="InterPro" id="IPR039418">
    <property type="entry name" value="LexA-like"/>
</dbReference>
<feature type="domain" description="HTH cro/C1-type" evidence="1">
    <location>
        <begin position="4"/>
        <end position="51"/>
    </location>
</feature>
<evidence type="ECO:0000259" key="1">
    <source>
        <dbReference type="PROSITE" id="PS50943"/>
    </source>
</evidence>
<dbReference type="SMART" id="SM00530">
    <property type="entry name" value="HTH_XRE"/>
    <property type="match status" value="1"/>
</dbReference>
<dbReference type="CDD" id="cd06529">
    <property type="entry name" value="S24_LexA-like"/>
    <property type="match status" value="1"/>
</dbReference>
<dbReference type="GO" id="GO:0003677">
    <property type="term" value="F:DNA binding"/>
    <property type="evidence" value="ECO:0007669"/>
    <property type="project" value="InterPro"/>
</dbReference>
<dbReference type="PROSITE" id="PS50943">
    <property type="entry name" value="HTH_CROC1"/>
    <property type="match status" value="1"/>
</dbReference>
<dbReference type="InterPro" id="IPR036286">
    <property type="entry name" value="LexA/Signal_pep-like_sf"/>
</dbReference>
<dbReference type="AlphaFoldDB" id="A0AB39IB72"/>
<dbReference type="EMBL" id="CP162607">
    <property type="protein sequence ID" value="XDK39193.1"/>
    <property type="molecule type" value="Genomic_DNA"/>
</dbReference>
<dbReference type="CDD" id="cd00093">
    <property type="entry name" value="HTH_XRE"/>
    <property type="match status" value="1"/>
</dbReference>
<protein>
    <submittedName>
        <fullName evidence="2">S24 family peptidase</fullName>
    </submittedName>
</protein>
<dbReference type="SUPFAM" id="SSF51306">
    <property type="entry name" value="LexA/Signal peptidase"/>
    <property type="match status" value="1"/>
</dbReference>
<dbReference type="Pfam" id="PF01381">
    <property type="entry name" value="HTH_3"/>
    <property type="match status" value="1"/>
</dbReference>
<dbReference type="InterPro" id="IPR015927">
    <property type="entry name" value="Peptidase_S24_S26A/B/C"/>
</dbReference>